<gene>
    <name evidence="2" type="ORF">SPHA_54191</name>
</gene>
<accession>A0A812DJH9</accession>
<reference evidence="2" key="1">
    <citation type="submission" date="2021-01" db="EMBL/GenBank/DDBJ databases">
        <authorList>
            <person name="Li R."/>
            <person name="Bekaert M."/>
        </authorList>
    </citation>
    <scope>NUCLEOTIDE SEQUENCE</scope>
    <source>
        <strain evidence="2">Farmed</strain>
    </source>
</reference>
<protein>
    <submittedName>
        <fullName evidence="2">Uncharacterized protein</fullName>
    </submittedName>
</protein>
<dbReference type="Proteomes" id="UP000597762">
    <property type="component" value="Unassembled WGS sequence"/>
</dbReference>
<evidence type="ECO:0000313" key="3">
    <source>
        <dbReference type="Proteomes" id="UP000597762"/>
    </source>
</evidence>
<proteinExistence type="predicted"/>
<comment type="caution">
    <text evidence="2">The sequence shown here is derived from an EMBL/GenBank/DDBJ whole genome shotgun (WGS) entry which is preliminary data.</text>
</comment>
<dbReference type="AlphaFoldDB" id="A0A812DJH9"/>
<evidence type="ECO:0000313" key="2">
    <source>
        <dbReference type="EMBL" id="CAE1301058.1"/>
    </source>
</evidence>
<keyword evidence="3" id="KW-1185">Reference proteome</keyword>
<dbReference type="EMBL" id="CAHIKZ030003502">
    <property type="protein sequence ID" value="CAE1301058.1"/>
    <property type="molecule type" value="Genomic_DNA"/>
</dbReference>
<feature type="region of interest" description="Disordered" evidence="1">
    <location>
        <begin position="141"/>
        <end position="164"/>
    </location>
</feature>
<organism evidence="2 3">
    <name type="scientific">Acanthosepion pharaonis</name>
    <name type="common">Pharaoh cuttlefish</name>
    <name type="synonym">Sepia pharaonis</name>
    <dbReference type="NCBI Taxonomy" id="158019"/>
    <lineage>
        <taxon>Eukaryota</taxon>
        <taxon>Metazoa</taxon>
        <taxon>Spiralia</taxon>
        <taxon>Lophotrochozoa</taxon>
        <taxon>Mollusca</taxon>
        <taxon>Cephalopoda</taxon>
        <taxon>Coleoidea</taxon>
        <taxon>Decapodiformes</taxon>
        <taxon>Sepiida</taxon>
        <taxon>Sepiina</taxon>
        <taxon>Sepiidae</taxon>
        <taxon>Acanthosepion</taxon>
    </lineage>
</organism>
<sequence length="164" mass="17796">MERQQPLYSRPAFCSFTVLPISADRLVRARSSSSELRVRPHGVRAIISGIKRRRLCKQNGAVGRGADLPPDRQLGQRRLHQPARLCSCPAPPHGVPSTRPSPGPCPSCRTRRSPPLIAPIAALVSSSVSVCGRKRSITATRPFRRRPVPGGRPVRTSRSICGAA</sequence>
<evidence type="ECO:0000256" key="1">
    <source>
        <dbReference type="SAM" id="MobiDB-lite"/>
    </source>
</evidence>
<name>A0A812DJH9_ACAPH</name>